<proteinExistence type="predicted"/>
<dbReference type="EMBL" id="MPUH01000260">
    <property type="protein sequence ID" value="OMJ84730.1"/>
    <property type="molecule type" value="Genomic_DNA"/>
</dbReference>
<keyword evidence="2" id="KW-1185">Reference proteome</keyword>
<accession>A0A1R2C6Y0</accession>
<dbReference type="Proteomes" id="UP000187209">
    <property type="component" value="Unassembled WGS sequence"/>
</dbReference>
<evidence type="ECO:0000313" key="1">
    <source>
        <dbReference type="EMBL" id="OMJ84730.1"/>
    </source>
</evidence>
<reference evidence="1 2" key="1">
    <citation type="submission" date="2016-11" db="EMBL/GenBank/DDBJ databases">
        <title>The macronuclear genome of Stentor coeruleus: a giant cell with tiny introns.</title>
        <authorList>
            <person name="Slabodnick M."/>
            <person name="Ruby J.G."/>
            <person name="Reiff S.B."/>
            <person name="Swart E.C."/>
            <person name="Gosai S."/>
            <person name="Prabakaran S."/>
            <person name="Witkowska E."/>
            <person name="Larue G.E."/>
            <person name="Fisher S."/>
            <person name="Freeman R.M."/>
            <person name="Gunawardena J."/>
            <person name="Chu W."/>
            <person name="Stover N.A."/>
            <person name="Gregory B.D."/>
            <person name="Nowacki M."/>
            <person name="Derisi J."/>
            <person name="Roy S.W."/>
            <person name="Marshall W.F."/>
            <person name="Sood P."/>
        </authorList>
    </citation>
    <scope>NUCLEOTIDE SEQUENCE [LARGE SCALE GENOMIC DNA]</scope>
    <source>
        <strain evidence="1">WM001</strain>
    </source>
</reference>
<dbReference type="AlphaFoldDB" id="A0A1R2C6Y0"/>
<organism evidence="1 2">
    <name type="scientific">Stentor coeruleus</name>
    <dbReference type="NCBI Taxonomy" id="5963"/>
    <lineage>
        <taxon>Eukaryota</taxon>
        <taxon>Sar</taxon>
        <taxon>Alveolata</taxon>
        <taxon>Ciliophora</taxon>
        <taxon>Postciliodesmatophora</taxon>
        <taxon>Heterotrichea</taxon>
        <taxon>Heterotrichida</taxon>
        <taxon>Stentoridae</taxon>
        <taxon>Stentor</taxon>
    </lineage>
</organism>
<evidence type="ECO:0000313" key="2">
    <source>
        <dbReference type="Proteomes" id="UP000187209"/>
    </source>
</evidence>
<sequence length="481" mass="56188">MDILNREPKNRSKSSVKIINKSIRRQEIIESFDKDNIKNSKIKKVYGNLPSMKRFKSQRDPKIVSIQSNIPSTPLNNHVNINQVISRTEKKIKKFPERSGEKDKLVYEILKAQSDKLELSRDLSTFDYNFYLEFDLIRKFRSIKSEAFSMLKSISFYEKLVTNGEALQIKVVKTIEENESIKKSQDSLNCIEIFPIKKSLTPNNVYNFEGMFNISGITCPGSITSQFYLKHTLKILYENSQYLHTVIEKKLVKIIHEKNISYKQAVLEYIIPHLYIKHTGKVSTLHFDEACGLKYYAVSVKLKGAKQKFTLFVYFIKNSVIFEVIGTNISLNITRDEIGLFETSVNIVELKKVIQKHLFWIQNGLVWGNCVFDIKETESNYLKDQYLAEAFNDYLQKSFSFKINFCERKLKIEGFECQKKKHIKIYTANSVITLQENSREYKLLFDLQSMDFYQLAKTLSKSLELKIILNSIFGKKIIRDN</sequence>
<gene>
    <name evidence="1" type="ORF">SteCoe_14120</name>
</gene>
<protein>
    <submittedName>
        <fullName evidence="1">Uncharacterized protein</fullName>
    </submittedName>
</protein>
<dbReference type="OrthoDB" id="326439at2759"/>
<name>A0A1R2C6Y0_9CILI</name>
<comment type="caution">
    <text evidence="1">The sequence shown here is derived from an EMBL/GenBank/DDBJ whole genome shotgun (WGS) entry which is preliminary data.</text>
</comment>